<dbReference type="CDD" id="cd00338">
    <property type="entry name" value="Ser_Recombinase"/>
    <property type="match status" value="1"/>
</dbReference>
<proteinExistence type="predicted"/>
<dbReference type="InterPro" id="IPR006119">
    <property type="entry name" value="Resolv_N"/>
</dbReference>
<dbReference type="Proteomes" id="UP001652431">
    <property type="component" value="Unassembled WGS sequence"/>
</dbReference>
<reference evidence="4 5" key="1">
    <citation type="journal article" date="2021" name="ISME Commun">
        <title>Automated analysis of genomic sequences facilitates high-throughput and comprehensive description of bacteria.</title>
        <authorList>
            <person name="Hitch T.C.A."/>
        </authorList>
    </citation>
    <scope>NUCLEOTIDE SEQUENCE [LARGE SCALE GENOMIC DNA]</scope>
    <source>
        <strain evidence="4 5">Sanger_03</strain>
    </source>
</reference>
<dbReference type="EMBL" id="JAOQJU010000004">
    <property type="protein sequence ID" value="MCU6686096.1"/>
    <property type="molecule type" value="Genomic_DNA"/>
</dbReference>
<comment type="caution">
    <text evidence="4">The sequence shown here is derived from an EMBL/GenBank/DDBJ whole genome shotgun (WGS) entry which is preliminary data.</text>
</comment>
<organism evidence="4 5">
    <name type="scientific">Dorea acetigenes</name>
    <dbReference type="NCBI Taxonomy" id="2981787"/>
    <lineage>
        <taxon>Bacteria</taxon>
        <taxon>Bacillati</taxon>
        <taxon>Bacillota</taxon>
        <taxon>Clostridia</taxon>
        <taxon>Lachnospirales</taxon>
        <taxon>Lachnospiraceae</taxon>
        <taxon>Dorea</taxon>
    </lineage>
</organism>
<dbReference type="SMART" id="SM00857">
    <property type="entry name" value="Resolvase"/>
    <property type="match status" value="1"/>
</dbReference>
<dbReference type="PROSITE" id="PS51737">
    <property type="entry name" value="RECOMBINASE_DNA_BIND"/>
    <property type="match status" value="1"/>
</dbReference>
<dbReference type="PANTHER" id="PTHR30461:SF23">
    <property type="entry name" value="DNA RECOMBINASE-RELATED"/>
    <property type="match status" value="1"/>
</dbReference>
<protein>
    <submittedName>
        <fullName evidence="4">Recombinase family protein</fullName>
    </submittedName>
</protein>
<evidence type="ECO:0000259" key="2">
    <source>
        <dbReference type="PROSITE" id="PS51736"/>
    </source>
</evidence>
<dbReference type="PROSITE" id="PS51736">
    <property type="entry name" value="RECOMBINASES_3"/>
    <property type="match status" value="1"/>
</dbReference>
<name>A0ABT2RL32_9FIRM</name>
<dbReference type="Pfam" id="PF07508">
    <property type="entry name" value="Recombinase"/>
    <property type="match status" value="1"/>
</dbReference>
<keyword evidence="1" id="KW-0175">Coiled coil</keyword>
<dbReference type="Gene3D" id="3.90.1750.20">
    <property type="entry name" value="Putative Large Serine Recombinase, Chain B, Domain 2"/>
    <property type="match status" value="1"/>
</dbReference>
<keyword evidence="5" id="KW-1185">Reference proteome</keyword>
<dbReference type="InterPro" id="IPR011109">
    <property type="entry name" value="DNA_bind_recombinase_dom"/>
</dbReference>
<dbReference type="SUPFAM" id="SSF53041">
    <property type="entry name" value="Resolvase-like"/>
    <property type="match status" value="1"/>
</dbReference>
<evidence type="ECO:0000313" key="5">
    <source>
        <dbReference type="Proteomes" id="UP001652431"/>
    </source>
</evidence>
<dbReference type="InterPro" id="IPR025827">
    <property type="entry name" value="Zn_ribbon_recom_dom"/>
</dbReference>
<dbReference type="InterPro" id="IPR050639">
    <property type="entry name" value="SSR_resolvase"/>
</dbReference>
<dbReference type="Gene3D" id="3.40.50.1390">
    <property type="entry name" value="Resolvase, N-terminal catalytic domain"/>
    <property type="match status" value="1"/>
</dbReference>
<dbReference type="RefSeq" id="WP_158369104.1">
    <property type="nucleotide sequence ID" value="NZ_JAOQJU010000004.1"/>
</dbReference>
<dbReference type="Pfam" id="PF00239">
    <property type="entry name" value="Resolvase"/>
    <property type="match status" value="1"/>
</dbReference>
<feature type="domain" description="Resolvase/invertase-type recombinase catalytic" evidence="2">
    <location>
        <begin position="29"/>
        <end position="177"/>
    </location>
</feature>
<gene>
    <name evidence="4" type="ORF">OCV99_05905</name>
</gene>
<sequence length="528" mass="61214">MNNAKRVTVWEPIDIQAMCEEESEIPKLKVAAYARVSTEQDEQQSSYEAQVDYYGKYIRSNPAWEFVGIYADEGITGTNTKKRDGFNRMIADAKAGKIDLILTKSISRFARNTVDTLQTVRELSALKIEVIFEKEGIRTLDKQCEVMLTIMSSLAQEESRSISENVRWGMQKSMQDGNISLPYKRFLGYRKGEDGRPEIVPEEAEIIRDIYKMFLDGKTIRTIADTLTEHGIKTPGGKDRWSVSTIKSILSNEKYKGDALRQKTYTVDYLSKTVRKNNGEVKQYYVSNSHDAIIDEDTFNLVQAELERRSNFRSALRDNSMFSTKIICGECGYFYGRKVLHSNSKKHRKVVWYCNHRYDGDEKCASPSISESDIKKYYLEALEKLLSNKDSYITECQERLENEDVLVQLKETRQQAEISLEDLMAEIQGVVHENARKSQDQQKYRAKFNKFVQQIDEQKKRMAVLKAEELKLVGMREKLHRFIETLKNCKDATVFKEQEWNNLVERAVVKTESLDFEFKNGERIKITI</sequence>
<feature type="domain" description="Recombinase" evidence="3">
    <location>
        <begin position="186"/>
        <end position="312"/>
    </location>
</feature>
<feature type="coiled-coil region" evidence="1">
    <location>
        <begin position="406"/>
        <end position="468"/>
    </location>
</feature>
<dbReference type="PANTHER" id="PTHR30461">
    <property type="entry name" value="DNA-INVERTASE FROM LAMBDOID PROPHAGE"/>
    <property type="match status" value="1"/>
</dbReference>
<dbReference type="InterPro" id="IPR036162">
    <property type="entry name" value="Resolvase-like_N_sf"/>
</dbReference>
<dbReference type="InterPro" id="IPR038109">
    <property type="entry name" value="DNA_bind_recomb_sf"/>
</dbReference>
<accession>A0ABT2RL32</accession>
<evidence type="ECO:0000256" key="1">
    <source>
        <dbReference type="SAM" id="Coils"/>
    </source>
</evidence>
<dbReference type="Pfam" id="PF13408">
    <property type="entry name" value="Zn_ribbon_recom"/>
    <property type="match status" value="1"/>
</dbReference>
<evidence type="ECO:0000259" key="3">
    <source>
        <dbReference type="PROSITE" id="PS51737"/>
    </source>
</evidence>
<evidence type="ECO:0000313" key="4">
    <source>
        <dbReference type="EMBL" id="MCU6686096.1"/>
    </source>
</evidence>